<protein>
    <recommendedName>
        <fullName evidence="3">Thiol:disulfide interchange protein</fullName>
    </recommendedName>
</protein>
<evidence type="ECO:0000256" key="3">
    <source>
        <dbReference type="PIRNR" id="PIRNR001488"/>
    </source>
</evidence>
<organism evidence="7 8">
    <name type="scientific">Photobacterium aquae</name>
    <dbReference type="NCBI Taxonomy" id="1195763"/>
    <lineage>
        <taxon>Bacteria</taxon>
        <taxon>Pseudomonadati</taxon>
        <taxon>Pseudomonadota</taxon>
        <taxon>Gammaproteobacteria</taxon>
        <taxon>Vibrionales</taxon>
        <taxon>Vibrionaceae</taxon>
        <taxon>Photobacterium</taxon>
    </lineage>
</organism>
<dbReference type="GO" id="GO:0042597">
    <property type="term" value="C:periplasmic space"/>
    <property type="evidence" value="ECO:0007669"/>
    <property type="project" value="UniProtKB-SubCell"/>
</dbReference>
<dbReference type="OrthoDB" id="6397986at2"/>
<keyword evidence="3" id="KW-1015">Disulfide bond</keyword>
<proteinExistence type="inferred from homology"/>
<dbReference type="STRING" id="1195763.ABT56_12580"/>
<dbReference type="PANTHER" id="PTHR35891">
    <property type="entry name" value="THIOL:DISULFIDE INTERCHANGE PROTEIN DSBA"/>
    <property type="match status" value="1"/>
</dbReference>
<feature type="signal peptide" evidence="5">
    <location>
        <begin position="1"/>
        <end position="15"/>
    </location>
</feature>
<name>A0A0J1H056_9GAMM</name>
<evidence type="ECO:0000256" key="1">
    <source>
        <dbReference type="ARBA" id="ARBA00022729"/>
    </source>
</evidence>
<dbReference type="PATRIC" id="fig|1195763.3.peg.2660"/>
<evidence type="ECO:0000259" key="6">
    <source>
        <dbReference type="Pfam" id="PF13462"/>
    </source>
</evidence>
<sequence length="207" mass="23147">MKKLLTFLAPLTLVAALLGGCSDSNVPKEGEQYTVVPTPTENVADVIEVFSLGCGHCRNMEQVLPTLKELAKTDVEQMHVTFNESAQIAAYMFYTAAFQMDGKPSPEIKEDLFAFIQGGSEGLDATQREAKIKEIFSKYNIKSPFDLTETEQQTVYNLMKTANEFENNARVTSVPVFIVKGKYMIQSDKHESVEEIATTIRYLIDNK</sequence>
<dbReference type="EMBL" id="LDOT01000015">
    <property type="protein sequence ID" value="KLV05211.1"/>
    <property type="molecule type" value="Genomic_DNA"/>
</dbReference>
<accession>A0A0J1H056</accession>
<evidence type="ECO:0000313" key="7">
    <source>
        <dbReference type="EMBL" id="KLV05211.1"/>
    </source>
</evidence>
<dbReference type="CDD" id="cd03019">
    <property type="entry name" value="DsbA_DsbA"/>
    <property type="match status" value="1"/>
</dbReference>
<keyword evidence="1 5" id="KW-0732">Signal</keyword>
<dbReference type="PROSITE" id="PS00194">
    <property type="entry name" value="THIOREDOXIN_1"/>
    <property type="match status" value="1"/>
</dbReference>
<dbReference type="Proteomes" id="UP000036097">
    <property type="component" value="Unassembled WGS sequence"/>
</dbReference>
<feature type="chain" id="PRO_5013266364" description="Thiol:disulfide interchange protein" evidence="5">
    <location>
        <begin position="16"/>
        <end position="207"/>
    </location>
</feature>
<gene>
    <name evidence="7" type="ORF">ABT56_12580</name>
</gene>
<feature type="disulfide bond" description="Redox-active" evidence="4">
    <location>
        <begin position="54"/>
        <end position="57"/>
    </location>
</feature>
<dbReference type="InterPro" id="IPR050824">
    <property type="entry name" value="Thiol_disulfide_DsbA"/>
</dbReference>
<keyword evidence="2" id="KW-0676">Redox-active center</keyword>
<dbReference type="Gene3D" id="3.40.30.10">
    <property type="entry name" value="Glutaredoxin"/>
    <property type="match status" value="1"/>
</dbReference>
<evidence type="ECO:0000256" key="2">
    <source>
        <dbReference type="ARBA" id="ARBA00023284"/>
    </source>
</evidence>
<feature type="domain" description="Thioredoxin-like fold" evidence="6">
    <location>
        <begin position="45"/>
        <end position="195"/>
    </location>
</feature>
<dbReference type="InterPro" id="IPR036249">
    <property type="entry name" value="Thioredoxin-like_sf"/>
</dbReference>
<comment type="similarity">
    <text evidence="3">Belongs to the thioredoxin family.</text>
</comment>
<evidence type="ECO:0000256" key="4">
    <source>
        <dbReference type="PIRSR" id="PIRSR001488-1"/>
    </source>
</evidence>
<dbReference type="InterPro" id="IPR012336">
    <property type="entry name" value="Thioredoxin-like_fold"/>
</dbReference>
<dbReference type="InterPro" id="IPR023205">
    <property type="entry name" value="DsbA/DsbL"/>
</dbReference>
<dbReference type="PROSITE" id="PS51257">
    <property type="entry name" value="PROKAR_LIPOPROTEIN"/>
    <property type="match status" value="1"/>
</dbReference>
<dbReference type="SUPFAM" id="SSF52833">
    <property type="entry name" value="Thioredoxin-like"/>
    <property type="match status" value="1"/>
</dbReference>
<keyword evidence="8" id="KW-1185">Reference proteome</keyword>
<dbReference type="AlphaFoldDB" id="A0A0J1H056"/>
<reference evidence="7 8" key="1">
    <citation type="submission" date="2015-05" db="EMBL/GenBank/DDBJ databases">
        <title>Photobacterium galathea sp. nov.</title>
        <authorList>
            <person name="Machado H."/>
            <person name="Gram L."/>
        </authorList>
    </citation>
    <scope>NUCLEOTIDE SEQUENCE [LARGE SCALE GENOMIC DNA]</scope>
    <source>
        <strain evidence="7 8">CGMCC 1.12159</strain>
    </source>
</reference>
<dbReference type="PIRSF" id="PIRSF001488">
    <property type="entry name" value="Tdi_protein"/>
    <property type="match status" value="1"/>
</dbReference>
<keyword evidence="3" id="KW-0574">Periplasm</keyword>
<comment type="caution">
    <text evidence="7">The sequence shown here is derived from an EMBL/GenBank/DDBJ whole genome shotgun (WGS) entry which is preliminary data.</text>
</comment>
<evidence type="ECO:0000256" key="5">
    <source>
        <dbReference type="SAM" id="SignalP"/>
    </source>
</evidence>
<dbReference type="Pfam" id="PF13462">
    <property type="entry name" value="Thioredoxin_4"/>
    <property type="match status" value="1"/>
</dbReference>
<dbReference type="InterPro" id="IPR017937">
    <property type="entry name" value="Thioredoxin_CS"/>
</dbReference>
<evidence type="ECO:0000313" key="8">
    <source>
        <dbReference type="Proteomes" id="UP000036097"/>
    </source>
</evidence>
<dbReference type="PANTHER" id="PTHR35891:SF2">
    <property type="entry name" value="THIOL:DISULFIDE INTERCHANGE PROTEIN DSBA"/>
    <property type="match status" value="1"/>
</dbReference>
<comment type="subcellular location">
    <subcellularLocation>
        <location evidence="3">Periplasm</location>
    </subcellularLocation>
</comment>
<dbReference type="RefSeq" id="WP_047879225.1">
    <property type="nucleotide sequence ID" value="NZ_LDOT01000015.1"/>
</dbReference>